<comment type="catalytic activity">
    <reaction evidence="1">
        <text>ATP + protein L-histidine = ADP + protein N-phospho-L-histidine.</text>
        <dbReference type="EC" id="2.7.13.3"/>
    </reaction>
</comment>
<evidence type="ECO:0000256" key="6">
    <source>
        <dbReference type="ARBA" id="ARBA00022777"/>
    </source>
</evidence>
<evidence type="ECO:0000256" key="8">
    <source>
        <dbReference type="SAM" id="Phobius"/>
    </source>
</evidence>
<feature type="transmembrane region" description="Helical" evidence="8">
    <location>
        <begin position="79"/>
        <end position="100"/>
    </location>
</feature>
<evidence type="ECO:0000256" key="4">
    <source>
        <dbReference type="ARBA" id="ARBA00022679"/>
    </source>
</evidence>
<reference evidence="10 11" key="1">
    <citation type="submission" date="2020-06" db="EMBL/GenBank/DDBJ databases">
        <authorList>
            <person name="Kim S.-J."/>
            <person name="Park S.-J."/>
        </authorList>
    </citation>
    <scope>NUCLEOTIDE SEQUENCE [LARGE SCALE GENOMIC DNA]</scope>
    <source>
        <strain evidence="10 11">SW-151</strain>
    </source>
</reference>
<dbReference type="Proteomes" id="UP000652427">
    <property type="component" value="Unassembled WGS sequence"/>
</dbReference>
<keyword evidence="8" id="KW-0472">Membrane</keyword>
<accession>A0ABX2N2M8</accession>
<feature type="domain" description="Histidine kinase/HSP90-like ATPase" evidence="9">
    <location>
        <begin position="249"/>
        <end position="344"/>
    </location>
</feature>
<evidence type="ECO:0000259" key="9">
    <source>
        <dbReference type="SMART" id="SM00387"/>
    </source>
</evidence>
<organism evidence="10 11">
    <name type="scientific">Parasphingorhabdus flavimaris</name>
    <dbReference type="NCBI Taxonomy" id="266812"/>
    <lineage>
        <taxon>Bacteria</taxon>
        <taxon>Pseudomonadati</taxon>
        <taxon>Pseudomonadota</taxon>
        <taxon>Alphaproteobacteria</taxon>
        <taxon>Sphingomonadales</taxon>
        <taxon>Sphingomonadaceae</taxon>
        <taxon>Parasphingorhabdus</taxon>
    </lineage>
</organism>
<sequence length="344" mass="37550">MFSYFNTDSLARINRLDLIDLAPRISPLVVQIIVAITFTAFAIATRELINTWAIGAGPYAVNVPFILLATLFGRFRAGLMALALTTAYSWYFVLPAMGSFSFEEPGDGPRTLVNGVIGLTIVCLGDVTRNAGRWLLLEKEQRIAERDMLLVEVDHRVKNNLAILSSLLSLQQQKSENTEVKVALSKAAGRVHSLAKAYESLRYDNLDNIAIVDMHDFLTRLCGSLREALTLDGRIELIVAAEPCGLSRDRAGAVGLLVNELVTNAVKHAFADRDKGTIRVELRVVPDGAVLEVSDDGVGLPDIIRDGAQGTQFLKAFAQMAKGELDSETGDQGTRHICILEETP</sequence>
<keyword evidence="11" id="KW-1185">Reference proteome</keyword>
<dbReference type="Pfam" id="PF07568">
    <property type="entry name" value="HisKA_2"/>
    <property type="match status" value="1"/>
</dbReference>
<feature type="transmembrane region" description="Helical" evidence="8">
    <location>
        <begin position="21"/>
        <end position="43"/>
    </location>
</feature>
<evidence type="ECO:0000313" key="10">
    <source>
        <dbReference type="EMBL" id="NVD27933.1"/>
    </source>
</evidence>
<dbReference type="Gene3D" id="3.30.450.20">
    <property type="entry name" value="PAS domain"/>
    <property type="match status" value="1"/>
</dbReference>
<proteinExistence type="predicted"/>
<evidence type="ECO:0000256" key="3">
    <source>
        <dbReference type="ARBA" id="ARBA00022553"/>
    </source>
</evidence>
<feature type="transmembrane region" description="Helical" evidence="8">
    <location>
        <begin position="49"/>
        <end position="72"/>
    </location>
</feature>
<dbReference type="Pfam" id="PF13581">
    <property type="entry name" value="HATPase_c_2"/>
    <property type="match status" value="1"/>
</dbReference>
<dbReference type="Gene3D" id="3.30.565.10">
    <property type="entry name" value="Histidine kinase-like ATPase, C-terminal domain"/>
    <property type="match status" value="1"/>
</dbReference>
<gene>
    <name evidence="10" type="ORF">HUO14_08465</name>
</gene>
<protein>
    <recommendedName>
        <fullName evidence="2">histidine kinase</fullName>
        <ecNumber evidence="2">2.7.13.3</ecNumber>
    </recommendedName>
</protein>
<name>A0ABX2N2M8_9SPHN</name>
<keyword evidence="6 10" id="KW-0418">Kinase</keyword>
<dbReference type="PANTHER" id="PTHR41523:SF8">
    <property type="entry name" value="ETHYLENE RESPONSE SENSOR PROTEIN"/>
    <property type="match status" value="1"/>
</dbReference>
<dbReference type="GO" id="GO:0016301">
    <property type="term" value="F:kinase activity"/>
    <property type="evidence" value="ECO:0007669"/>
    <property type="project" value="UniProtKB-KW"/>
</dbReference>
<keyword evidence="8" id="KW-1133">Transmembrane helix</keyword>
<dbReference type="SMART" id="SM00387">
    <property type="entry name" value="HATPase_c"/>
    <property type="match status" value="1"/>
</dbReference>
<keyword evidence="8" id="KW-0812">Transmembrane</keyword>
<evidence type="ECO:0000256" key="5">
    <source>
        <dbReference type="ARBA" id="ARBA00022741"/>
    </source>
</evidence>
<evidence type="ECO:0000256" key="1">
    <source>
        <dbReference type="ARBA" id="ARBA00000085"/>
    </source>
</evidence>
<dbReference type="RefSeq" id="WP_176279405.1">
    <property type="nucleotide sequence ID" value="NZ_JABWMH010000002.1"/>
</dbReference>
<keyword evidence="7" id="KW-0067">ATP-binding</keyword>
<evidence type="ECO:0000313" key="11">
    <source>
        <dbReference type="Proteomes" id="UP000652427"/>
    </source>
</evidence>
<dbReference type="PANTHER" id="PTHR41523">
    <property type="entry name" value="TWO-COMPONENT SYSTEM SENSOR PROTEIN"/>
    <property type="match status" value="1"/>
</dbReference>
<dbReference type="EC" id="2.7.13.3" evidence="2"/>
<keyword evidence="5" id="KW-0547">Nucleotide-binding</keyword>
<comment type="caution">
    <text evidence="10">The sequence shown here is derived from an EMBL/GenBank/DDBJ whole genome shotgun (WGS) entry which is preliminary data.</text>
</comment>
<keyword evidence="4" id="KW-0808">Transferase</keyword>
<dbReference type="InterPro" id="IPR011495">
    <property type="entry name" value="Sig_transdc_His_kin_sub2_dim/P"/>
</dbReference>
<dbReference type="InterPro" id="IPR003594">
    <property type="entry name" value="HATPase_dom"/>
</dbReference>
<evidence type="ECO:0000256" key="7">
    <source>
        <dbReference type="ARBA" id="ARBA00022840"/>
    </source>
</evidence>
<dbReference type="SUPFAM" id="SSF55874">
    <property type="entry name" value="ATPase domain of HSP90 chaperone/DNA topoisomerase II/histidine kinase"/>
    <property type="match status" value="1"/>
</dbReference>
<dbReference type="InterPro" id="IPR036890">
    <property type="entry name" value="HATPase_C_sf"/>
</dbReference>
<dbReference type="EMBL" id="JABWMH010000002">
    <property type="protein sequence ID" value="NVD27933.1"/>
    <property type="molecule type" value="Genomic_DNA"/>
</dbReference>
<evidence type="ECO:0000256" key="2">
    <source>
        <dbReference type="ARBA" id="ARBA00012438"/>
    </source>
</evidence>
<keyword evidence="3" id="KW-0597">Phosphoprotein</keyword>